<sequence length="178" mass="19888">MLGKKIRDKRQEKGLTIRELATGADLTSGFLSQVERGLAEPSITSLRKIAAMLNVPIFYFLMDEQTDNLIVRKGARKVVKTGKGEVTFELLSPDLNRTIEMMVGRVEPGGVTCEEPLSHFGEENLVVVQGKMRIQIGQDFFELDEGDSIYYLSSIPHKIWSVGDQELIFISAITPPVF</sequence>
<dbReference type="InterPro" id="IPR010982">
    <property type="entry name" value="Lambda_DNA-bd_dom_sf"/>
</dbReference>
<dbReference type="Gene3D" id="2.60.120.10">
    <property type="entry name" value="Jelly Rolls"/>
    <property type="match status" value="1"/>
</dbReference>
<name>A0ABU3P272_9FIRM</name>
<dbReference type="InterPro" id="IPR011051">
    <property type="entry name" value="RmlC_Cupin_sf"/>
</dbReference>
<keyword evidence="1" id="KW-0238">DNA-binding</keyword>
<evidence type="ECO:0000313" key="3">
    <source>
        <dbReference type="EMBL" id="MDT8903134.1"/>
    </source>
</evidence>
<keyword evidence="4" id="KW-1185">Reference proteome</keyword>
<dbReference type="Pfam" id="PF01381">
    <property type="entry name" value="HTH_3"/>
    <property type="match status" value="1"/>
</dbReference>
<dbReference type="CDD" id="cd02209">
    <property type="entry name" value="cupin_XRE_C"/>
    <property type="match status" value="1"/>
</dbReference>
<evidence type="ECO:0000313" key="4">
    <source>
        <dbReference type="Proteomes" id="UP001254848"/>
    </source>
</evidence>
<accession>A0ABU3P272</accession>
<feature type="domain" description="HTH cro/C1-type" evidence="2">
    <location>
        <begin position="6"/>
        <end position="60"/>
    </location>
</feature>
<proteinExistence type="predicted"/>
<dbReference type="SMART" id="SM00530">
    <property type="entry name" value="HTH_XRE"/>
    <property type="match status" value="1"/>
</dbReference>
<dbReference type="InterPro" id="IPR014710">
    <property type="entry name" value="RmlC-like_jellyroll"/>
</dbReference>
<dbReference type="PROSITE" id="PS50943">
    <property type="entry name" value="HTH_CROC1"/>
    <property type="match status" value="1"/>
</dbReference>
<dbReference type="Gene3D" id="1.10.260.40">
    <property type="entry name" value="lambda repressor-like DNA-binding domains"/>
    <property type="match status" value="1"/>
</dbReference>
<gene>
    <name evidence="3" type="ORF">Q4T40_18015</name>
</gene>
<dbReference type="InterPro" id="IPR050807">
    <property type="entry name" value="TransReg_Diox_bact_type"/>
</dbReference>
<dbReference type="SUPFAM" id="SSF51182">
    <property type="entry name" value="RmlC-like cupins"/>
    <property type="match status" value="1"/>
</dbReference>
<dbReference type="InterPro" id="IPR013096">
    <property type="entry name" value="Cupin_2"/>
</dbReference>
<reference evidence="3 4" key="1">
    <citation type="submission" date="2023-07" db="EMBL/GenBank/DDBJ databases">
        <title>The novel representative of Negativicutes class, Anaeroselena agilis gen. nov. sp. nov.</title>
        <authorList>
            <person name="Prokofeva M.I."/>
            <person name="Elcheninov A.G."/>
            <person name="Klyukina A."/>
            <person name="Kublanov I.V."/>
            <person name="Frolov E.N."/>
            <person name="Podosokorskaya O.A."/>
        </authorList>
    </citation>
    <scope>NUCLEOTIDE SEQUENCE [LARGE SCALE GENOMIC DNA]</scope>
    <source>
        <strain evidence="3 4">4137-cl</strain>
    </source>
</reference>
<dbReference type="Pfam" id="PF07883">
    <property type="entry name" value="Cupin_2"/>
    <property type="match status" value="1"/>
</dbReference>
<organism evidence="3 4">
    <name type="scientific">Anaeroselena agilis</name>
    <dbReference type="NCBI Taxonomy" id="3063788"/>
    <lineage>
        <taxon>Bacteria</taxon>
        <taxon>Bacillati</taxon>
        <taxon>Bacillota</taxon>
        <taxon>Negativicutes</taxon>
        <taxon>Acetonemataceae</taxon>
        <taxon>Anaeroselena</taxon>
    </lineage>
</organism>
<dbReference type="PANTHER" id="PTHR46797">
    <property type="entry name" value="HTH-TYPE TRANSCRIPTIONAL REGULATOR"/>
    <property type="match status" value="1"/>
</dbReference>
<dbReference type="CDD" id="cd00093">
    <property type="entry name" value="HTH_XRE"/>
    <property type="match status" value="1"/>
</dbReference>
<dbReference type="Proteomes" id="UP001254848">
    <property type="component" value="Unassembled WGS sequence"/>
</dbReference>
<dbReference type="PANTHER" id="PTHR46797:SF19">
    <property type="entry name" value="BLL2473 PROTEIN"/>
    <property type="match status" value="1"/>
</dbReference>
<evidence type="ECO:0000259" key="2">
    <source>
        <dbReference type="PROSITE" id="PS50943"/>
    </source>
</evidence>
<evidence type="ECO:0000256" key="1">
    <source>
        <dbReference type="ARBA" id="ARBA00023125"/>
    </source>
</evidence>
<dbReference type="InterPro" id="IPR001387">
    <property type="entry name" value="Cro/C1-type_HTH"/>
</dbReference>
<dbReference type="RefSeq" id="WP_413781595.1">
    <property type="nucleotide sequence ID" value="NZ_JAUOZS010000001.1"/>
</dbReference>
<comment type="caution">
    <text evidence="3">The sequence shown here is derived from an EMBL/GenBank/DDBJ whole genome shotgun (WGS) entry which is preliminary data.</text>
</comment>
<dbReference type="SUPFAM" id="SSF47413">
    <property type="entry name" value="lambda repressor-like DNA-binding domains"/>
    <property type="match status" value="1"/>
</dbReference>
<protein>
    <submittedName>
        <fullName evidence="3">XRE family transcriptional regulator</fullName>
    </submittedName>
</protein>
<dbReference type="EMBL" id="JAUOZS010000001">
    <property type="protein sequence ID" value="MDT8903134.1"/>
    <property type="molecule type" value="Genomic_DNA"/>
</dbReference>